<dbReference type="PANTHER" id="PTHR30290:SF10">
    <property type="entry name" value="PERIPLASMIC OLIGOPEPTIDE-BINDING PROTEIN-RELATED"/>
    <property type="match status" value="1"/>
</dbReference>
<dbReference type="EMBL" id="LT629732">
    <property type="protein sequence ID" value="SDS35546.1"/>
    <property type="molecule type" value="Genomic_DNA"/>
</dbReference>
<keyword evidence="4" id="KW-0732">Signal</keyword>
<dbReference type="GO" id="GO:0015833">
    <property type="term" value="P:peptide transport"/>
    <property type="evidence" value="ECO:0007669"/>
    <property type="project" value="TreeGrafter"/>
</dbReference>
<evidence type="ECO:0000313" key="6">
    <source>
        <dbReference type="EMBL" id="SDS35546.1"/>
    </source>
</evidence>
<evidence type="ECO:0000313" key="7">
    <source>
        <dbReference type="Proteomes" id="UP000198983"/>
    </source>
</evidence>
<dbReference type="STRING" id="117157.SAMN04489717_2432"/>
<evidence type="ECO:0000256" key="2">
    <source>
        <dbReference type="ARBA" id="ARBA00005695"/>
    </source>
</evidence>
<gene>
    <name evidence="6" type="ORF">SAMN04489717_2432</name>
</gene>
<dbReference type="SUPFAM" id="SSF53850">
    <property type="entry name" value="Periplasmic binding protein-like II"/>
    <property type="match status" value="1"/>
</dbReference>
<dbReference type="GO" id="GO:0030313">
    <property type="term" value="C:cell envelope"/>
    <property type="evidence" value="ECO:0007669"/>
    <property type="project" value="UniProtKB-SubCell"/>
</dbReference>
<protein>
    <submittedName>
        <fullName evidence="6">Peptide/nickel transport system substrate-binding protein</fullName>
    </submittedName>
</protein>
<dbReference type="RefSeq" id="WP_157728475.1">
    <property type="nucleotide sequence ID" value="NZ_LT629732.1"/>
</dbReference>
<proteinExistence type="inferred from homology"/>
<dbReference type="Gene3D" id="3.90.76.10">
    <property type="entry name" value="Dipeptide-binding Protein, Domain 1"/>
    <property type="match status" value="1"/>
</dbReference>
<evidence type="ECO:0000259" key="5">
    <source>
        <dbReference type="Pfam" id="PF00496"/>
    </source>
</evidence>
<comment type="subcellular location">
    <subcellularLocation>
        <location evidence="1">Cell envelope</location>
    </subcellularLocation>
</comment>
<dbReference type="InterPro" id="IPR006311">
    <property type="entry name" value="TAT_signal"/>
</dbReference>
<dbReference type="Proteomes" id="UP000198983">
    <property type="component" value="Chromosome I"/>
</dbReference>
<reference evidence="6 7" key="1">
    <citation type="submission" date="2016-10" db="EMBL/GenBank/DDBJ databases">
        <authorList>
            <person name="de Groot N.N."/>
        </authorList>
    </citation>
    <scope>NUCLEOTIDE SEQUENCE [LARGE SCALE GENOMIC DNA]</scope>
    <source>
        <strain evidence="6 7">DSM 22024</strain>
    </source>
</reference>
<dbReference type="GO" id="GO:1904680">
    <property type="term" value="F:peptide transmembrane transporter activity"/>
    <property type="evidence" value="ECO:0007669"/>
    <property type="project" value="TreeGrafter"/>
</dbReference>
<keyword evidence="3" id="KW-0813">Transport</keyword>
<dbReference type="InterPro" id="IPR039424">
    <property type="entry name" value="SBP_5"/>
</dbReference>
<organism evidence="6 7">
    <name type="scientific">Actinopolymorpha singaporensis</name>
    <dbReference type="NCBI Taxonomy" id="117157"/>
    <lineage>
        <taxon>Bacteria</taxon>
        <taxon>Bacillati</taxon>
        <taxon>Actinomycetota</taxon>
        <taxon>Actinomycetes</taxon>
        <taxon>Propionibacteriales</taxon>
        <taxon>Actinopolymorphaceae</taxon>
        <taxon>Actinopolymorpha</taxon>
    </lineage>
</organism>
<feature type="domain" description="Solute-binding protein family 5" evidence="5">
    <location>
        <begin position="106"/>
        <end position="490"/>
    </location>
</feature>
<dbReference type="Pfam" id="PF00496">
    <property type="entry name" value="SBP_bac_5"/>
    <property type="match status" value="1"/>
</dbReference>
<dbReference type="Gene3D" id="3.10.105.10">
    <property type="entry name" value="Dipeptide-binding Protein, Domain 3"/>
    <property type="match status" value="1"/>
</dbReference>
<accession>A0A1H1RJ45</accession>
<dbReference type="AlphaFoldDB" id="A0A1H1RJ45"/>
<dbReference type="PROSITE" id="PS51318">
    <property type="entry name" value="TAT"/>
    <property type="match status" value="1"/>
</dbReference>
<sequence>MSNLSSGQSARLPHLTRRGFLIGASALSLAACGNTQNTTSGAGTKNALGLKLPAGAASAGDQYYVLPFDSTGASYKALDFYENVYSRAPLADQFNIPLVRLNQNYQIVPGAASSWEQSADHNSWTFHLRKGIMWSDGKELTAADYVETLRYSADPKHAWDFSWFWSGVIKNYTDAVAGKVPTSSIGVKQGKDKYTLVIETEGPVAYIPSACLYTTPLSAAALNKYGSGSYNINPATCVTCGPYKLTKFDPTAQVVLGPNKKYTGPFKPPIDTVVGKIYAGGDMLPRFQTGQVDQLSVTPLDLKIAAKNPKTKALHLYKNPNDFEIWYTFFDTKKPPFHNVRVRQALAHSVDRDSLIKSLLAPLATPAYGYLMPGYPFAVEDPLKPYTNYDPAKAKSLLAQAGYPDGKGFPSVKFYWWANAVSNTEAVVQALTHNWNSVLGINIQLQQLDKTTFYARMNKKPTEIQMGFVSYGMDYFDASNMLSVYKSDGRHNWNNAQYDQLLAKGAAESKAQARQEIYTEAQVQLTKEAPGVFVFHLLYGYYYAPYMQGKALTKNKNGYDGIQWPGFGATSDSLQGLYVAQNKQNWPRQKPNGIS</sequence>
<evidence type="ECO:0000256" key="3">
    <source>
        <dbReference type="ARBA" id="ARBA00022448"/>
    </source>
</evidence>
<name>A0A1H1RJ45_9ACTN</name>
<dbReference type="InterPro" id="IPR000914">
    <property type="entry name" value="SBP_5_dom"/>
</dbReference>
<evidence type="ECO:0000256" key="4">
    <source>
        <dbReference type="ARBA" id="ARBA00022729"/>
    </source>
</evidence>
<evidence type="ECO:0000256" key="1">
    <source>
        <dbReference type="ARBA" id="ARBA00004196"/>
    </source>
</evidence>
<dbReference type="PANTHER" id="PTHR30290">
    <property type="entry name" value="PERIPLASMIC BINDING COMPONENT OF ABC TRANSPORTER"/>
    <property type="match status" value="1"/>
</dbReference>
<comment type="similarity">
    <text evidence="2">Belongs to the bacterial solute-binding protein 5 family.</text>
</comment>
<dbReference type="CDD" id="cd08504">
    <property type="entry name" value="PBP2_OppA"/>
    <property type="match status" value="1"/>
</dbReference>
<dbReference type="Gene3D" id="3.40.190.10">
    <property type="entry name" value="Periplasmic binding protein-like II"/>
    <property type="match status" value="1"/>
</dbReference>
<keyword evidence="7" id="KW-1185">Reference proteome</keyword>
<dbReference type="OrthoDB" id="9046151at2"/>